<evidence type="ECO:0000256" key="14">
    <source>
        <dbReference type="SAM" id="Phobius"/>
    </source>
</evidence>
<dbReference type="eggNOG" id="KOG2504">
    <property type="taxonomic scope" value="Eukaryota"/>
</dbReference>
<comment type="subcellular location">
    <subcellularLocation>
        <location evidence="1">Cell membrane</location>
        <topology evidence="1">Multi-pass membrane protein</topology>
    </subcellularLocation>
    <subcellularLocation>
        <location evidence="2">Golgi apparatus membrane</location>
        <topology evidence="2">Multi-pass membrane protein</topology>
    </subcellularLocation>
</comment>
<feature type="transmembrane region" description="Helical" evidence="14">
    <location>
        <begin position="235"/>
        <end position="258"/>
    </location>
</feature>
<evidence type="ECO:0000256" key="2">
    <source>
        <dbReference type="ARBA" id="ARBA00004653"/>
    </source>
</evidence>
<name>K7G2F2_PELSI</name>
<feature type="transmembrane region" description="Helical" evidence="14">
    <location>
        <begin position="208"/>
        <end position="229"/>
    </location>
</feature>
<keyword evidence="7" id="KW-0769">Symport</keyword>
<keyword evidence="10 14" id="KW-0472">Membrane</keyword>
<dbReference type="InterPro" id="IPR011701">
    <property type="entry name" value="MFS"/>
</dbReference>
<dbReference type="InterPro" id="IPR048233">
    <property type="entry name" value="MFS_MCT_13"/>
</dbReference>
<feature type="domain" description="Major facilitator superfamily (MFS) profile" evidence="15">
    <location>
        <begin position="82"/>
        <end position="474"/>
    </location>
</feature>
<feature type="transmembrane region" description="Helical" evidence="14">
    <location>
        <begin position="416"/>
        <end position="437"/>
    </location>
</feature>
<feature type="transmembrane region" description="Helical" evidence="14">
    <location>
        <begin position="83"/>
        <end position="108"/>
    </location>
</feature>
<evidence type="ECO:0000256" key="4">
    <source>
        <dbReference type="ARBA" id="ARBA00022448"/>
    </source>
</evidence>
<dbReference type="GO" id="GO:0015293">
    <property type="term" value="F:symporter activity"/>
    <property type="evidence" value="ECO:0007669"/>
    <property type="project" value="UniProtKB-KW"/>
</dbReference>
<protein>
    <recommendedName>
        <fullName evidence="12">Monocarboxylate transporter 13</fullName>
    </recommendedName>
    <alternativeName>
        <fullName evidence="13">Solute carrier family 16 member 13</fullName>
    </alternativeName>
</protein>
<dbReference type="Ensembl" id="ENSPSIT00000014531.1">
    <property type="protein sequence ID" value="ENSPSIP00000014463.1"/>
    <property type="gene ID" value="ENSPSIG00000012961.1"/>
</dbReference>
<reference evidence="17" key="2">
    <citation type="journal article" date="2013" name="Nat. Genet.">
        <title>The draft genomes of soft-shell turtle and green sea turtle yield insights into the development and evolution of the turtle-specific body plan.</title>
        <authorList>
            <person name="Wang Z."/>
            <person name="Pascual-Anaya J."/>
            <person name="Zadissa A."/>
            <person name="Li W."/>
            <person name="Niimura Y."/>
            <person name="Huang Z."/>
            <person name="Li C."/>
            <person name="White S."/>
            <person name="Xiong Z."/>
            <person name="Fang D."/>
            <person name="Wang B."/>
            <person name="Ming Y."/>
            <person name="Chen Y."/>
            <person name="Zheng Y."/>
            <person name="Kuraku S."/>
            <person name="Pignatelli M."/>
            <person name="Herrero J."/>
            <person name="Beal K."/>
            <person name="Nozawa M."/>
            <person name="Li Q."/>
            <person name="Wang J."/>
            <person name="Zhang H."/>
            <person name="Yu L."/>
            <person name="Shigenobu S."/>
            <person name="Wang J."/>
            <person name="Liu J."/>
            <person name="Flicek P."/>
            <person name="Searle S."/>
            <person name="Wang J."/>
            <person name="Kuratani S."/>
            <person name="Yin Y."/>
            <person name="Aken B."/>
            <person name="Zhang G."/>
            <person name="Irie N."/>
        </authorList>
    </citation>
    <scope>NUCLEOTIDE SEQUENCE [LARGE SCALE GENOMIC DNA]</scope>
    <source>
        <strain evidence="17">Daiwa-1</strain>
    </source>
</reference>
<dbReference type="SUPFAM" id="SSF103473">
    <property type="entry name" value="MFS general substrate transporter"/>
    <property type="match status" value="1"/>
</dbReference>
<feature type="transmembrane region" description="Helical" evidence="14">
    <location>
        <begin position="175"/>
        <end position="196"/>
    </location>
</feature>
<dbReference type="GO" id="GO:0005829">
    <property type="term" value="C:cytosol"/>
    <property type="evidence" value="ECO:0007669"/>
    <property type="project" value="Ensembl"/>
</dbReference>
<evidence type="ECO:0000256" key="13">
    <source>
        <dbReference type="ARBA" id="ARBA00078721"/>
    </source>
</evidence>
<evidence type="ECO:0000256" key="6">
    <source>
        <dbReference type="ARBA" id="ARBA00022692"/>
    </source>
</evidence>
<evidence type="ECO:0000256" key="9">
    <source>
        <dbReference type="ARBA" id="ARBA00023034"/>
    </source>
</evidence>
<dbReference type="GO" id="GO:0008028">
    <property type="term" value="F:monocarboxylic acid transmembrane transporter activity"/>
    <property type="evidence" value="ECO:0007669"/>
    <property type="project" value="TreeGrafter"/>
</dbReference>
<reference evidence="17" key="1">
    <citation type="submission" date="2011-10" db="EMBL/GenBank/DDBJ databases">
        <authorList>
            <consortium name="Soft-shell Turtle Genome Consortium"/>
        </authorList>
    </citation>
    <scope>NUCLEOTIDE SEQUENCE [LARGE SCALE GENOMIC DNA]</scope>
    <source>
        <strain evidence="17">Daiwa-1</strain>
    </source>
</reference>
<dbReference type="Gene3D" id="1.20.1250.20">
    <property type="entry name" value="MFS general substrate transporter like domains"/>
    <property type="match status" value="2"/>
</dbReference>
<gene>
    <name evidence="16" type="primary">SLC16A13</name>
</gene>
<evidence type="ECO:0000313" key="16">
    <source>
        <dbReference type="Ensembl" id="ENSPSIP00000014463.1"/>
    </source>
</evidence>
<dbReference type="PANTHER" id="PTHR11360:SF19">
    <property type="entry name" value="MONOCARBOXYLATE TRANSPORTER 13"/>
    <property type="match status" value="1"/>
</dbReference>
<dbReference type="FunFam" id="1.20.1250.20:FF:000163">
    <property type="entry name" value="Putative monocarboxylate transporter 13"/>
    <property type="match status" value="1"/>
</dbReference>
<feature type="transmembrane region" description="Helical" evidence="14">
    <location>
        <begin position="120"/>
        <end position="139"/>
    </location>
</feature>
<evidence type="ECO:0000256" key="11">
    <source>
        <dbReference type="ARBA" id="ARBA00059080"/>
    </source>
</evidence>
<reference evidence="16" key="4">
    <citation type="submission" date="2025-09" db="UniProtKB">
        <authorList>
            <consortium name="Ensembl"/>
        </authorList>
    </citation>
    <scope>IDENTIFICATION</scope>
</reference>
<dbReference type="GeneTree" id="ENSGT00940000159372"/>
<dbReference type="InterPro" id="IPR050327">
    <property type="entry name" value="Proton-linked_MCT"/>
</dbReference>
<dbReference type="InterPro" id="IPR036259">
    <property type="entry name" value="MFS_trans_sf"/>
</dbReference>
<feature type="transmembrane region" description="Helical" evidence="14">
    <location>
        <begin position="358"/>
        <end position="378"/>
    </location>
</feature>
<dbReference type="EMBL" id="AGCU01013107">
    <property type="status" value="NOT_ANNOTATED_CDS"/>
    <property type="molecule type" value="Genomic_DNA"/>
</dbReference>
<sequence length="489" mass="51683">MMESIGGLLGAPFSGWLKDMTGDYTASFLAAGAFLLAGSLVLVTLPNFSSCLGSSTPSCQETAREDPMAHPVPLQPPDGGWGWMVVLAGFLQSALVFGVIRCFGIFFVEFMGYFGELSGRVSWVTSIGIAVLQLGGPVGSTLSTQYGARPVVMAGGFLSGLGMLLASFATCLTHLYLSIGLLSGLGWSLVFTPSLASVARYFTKRRTFAMGLAVSGAGLASFAFSPLFQVLVDTYAWRGALLIMAGVSFNLVAAGALLRPLELEGNVAAPEACWLPLQALSSLRRLRLACHGPFLIFAIAFVLVDTGYYVPYIHLVPHARELGFDEYQAAFLMSSASVADLCGRVAGGWLADRLALRLVHSLTLWTILTGLSIALVPLGRSYPLLMGLCICYGFFAGALVPLQFSGLAEIVGTVHIMEGIGLMQMIESAGSLVGAPLSGWLRDMTGDYTASFTVAGAFLLAGSLLLFTLPNYFSCPMDSTAEEDAARDP</sequence>
<dbReference type="AlphaFoldDB" id="K7G2F2"/>
<dbReference type="Pfam" id="PF07690">
    <property type="entry name" value="MFS_1"/>
    <property type="match status" value="1"/>
</dbReference>
<evidence type="ECO:0000256" key="7">
    <source>
        <dbReference type="ARBA" id="ARBA00022847"/>
    </source>
</evidence>
<dbReference type="InterPro" id="IPR020846">
    <property type="entry name" value="MFS_dom"/>
</dbReference>
<dbReference type="PROSITE" id="PS50850">
    <property type="entry name" value="MFS"/>
    <property type="match status" value="1"/>
</dbReference>
<evidence type="ECO:0000313" key="17">
    <source>
        <dbReference type="Proteomes" id="UP000007267"/>
    </source>
</evidence>
<evidence type="ECO:0000256" key="10">
    <source>
        <dbReference type="ARBA" id="ARBA00023136"/>
    </source>
</evidence>
<keyword evidence="17" id="KW-1185">Reference proteome</keyword>
<reference evidence="16" key="3">
    <citation type="submission" date="2025-08" db="UniProtKB">
        <authorList>
            <consortium name="Ensembl"/>
        </authorList>
    </citation>
    <scope>IDENTIFICATION</scope>
</reference>
<organism evidence="16 17">
    <name type="scientific">Pelodiscus sinensis</name>
    <name type="common">Chinese softshell turtle</name>
    <name type="synonym">Trionyx sinensis</name>
    <dbReference type="NCBI Taxonomy" id="13735"/>
    <lineage>
        <taxon>Eukaryota</taxon>
        <taxon>Metazoa</taxon>
        <taxon>Chordata</taxon>
        <taxon>Craniata</taxon>
        <taxon>Vertebrata</taxon>
        <taxon>Euteleostomi</taxon>
        <taxon>Archelosauria</taxon>
        <taxon>Testudinata</taxon>
        <taxon>Testudines</taxon>
        <taxon>Cryptodira</taxon>
        <taxon>Trionychia</taxon>
        <taxon>Trionychidae</taxon>
        <taxon>Pelodiscus</taxon>
    </lineage>
</organism>
<feature type="transmembrane region" description="Helical" evidence="14">
    <location>
        <begin position="288"/>
        <end position="310"/>
    </location>
</feature>
<evidence type="ECO:0000256" key="12">
    <source>
        <dbReference type="ARBA" id="ARBA00073869"/>
    </source>
</evidence>
<keyword evidence="8 14" id="KW-1133">Transmembrane helix</keyword>
<keyword evidence="9" id="KW-0333">Golgi apparatus</keyword>
<dbReference type="GO" id="GO:0000139">
    <property type="term" value="C:Golgi membrane"/>
    <property type="evidence" value="ECO:0007669"/>
    <property type="project" value="UniProtKB-SubCell"/>
</dbReference>
<dbReference type="Proteomes" id="UP000007267">
    <property type="component" value="Unassembled WGS sequence"/>
</dbReference>
<dbReference type="EMBL" id="AGCU01013109">
    <property type="status" value="NOT_ANNOTATED_CDS"/>
    <property type="molecule type" value="Genomic_DNA"/>
</dbReference>
<evidence type="ECO:0000256" key="3">
    <source>
        <dbReference type="ARBA" id="ARBA00006727"/>
    </source>
</evidence>
<feature type="transmembrane region" description="Helical" evidence="14">
    <location>
        <begin position="449"/>
        <end position="469"/>
    </location>
</feature>
<evidence type="ECO:0000256" key="8">
    <source>
        <dbReference type="ARBA" id="ARBA00022989"/>
    </source>
</evidence>
<dbReference type="CDD" id="cd17423">
    <property type="entry name" value="MFS_MCT11_13"/>
    <property type="match status" value="1"/>
</dbReference>
<feature type="transmembrane region" description="Helical" evidence="14">
    <location>
        <begin position="384"/>
        <end position="404"/>
    </location>
</feature>
<comment type="function">
    <text evidence="11">Proton-linked monocarboxylate transporter. May catalyze the transport of monocarboxylates across the plasma membrane.</text>
</comment>
<comment type="similarity">
    <text evidence="3">Belongs to the major facilitator superfamily. Monocarboxylate porter (TC 2.A.1.13) family.</text>
</comment>
<keyword evidence="4" id="KW-0813">Transport</keyword>
<feature type="transmembrane region" description="Helical" evidence="14">
    <location>
        <begin position="24"/>
        <end position="45"/>
    </location>
</feature>
<proteinExistence type="inferred from homology"/>
<dbReference type="GO" id="GO:0005886">
    <property type="term" value="C:plasma membrane"/>
    <property type="evidence" value="ECO:0007669"/>
    <property type="project" value="UniProtKB-SubCell"/>
</dbReference>
<keyword evidence="5" id="KW-1003">Cell membrane</keyword>
<evidence type="ECO:0000259" key="15">
    <source>
        <dbReference type="PROSITE" id="PS50850"/>
    </source>
</evidence>
<evidence type="ECO:0000256" key="5">
    <source>
        <dbReference type="ARBA" id="ARBA00022475"/>
    </source>
</evidence>
<evidence type="ECO:0000256" key="1">
    <source>
        <dbReference type="ARBA" id="ARBA00004651"/>
    </source>
</evidence>
<keyword evidence="6 14" id="KW-0812">Transmembrane</keyword>
<feature type="transmembrane region" description="Helical" evidence="14">
    <location>
        <begin position="151"/>
        <end position="169"/>
    </location>
</feature>
<dbReference type="EMBL" id="AGCU01013108">
    <property type="status" value="NOT_ANNOTATED_CDS"/>
    <property type="molecule type" value="Genomic_DNA"/>
</dbReference>
<dbReference type="PANTHER" id="PTHR11360">
    <property type="entry name" value="MONOCARBOXYLATE TRANSPORTER"/>
    <property type="match status" value="1"/>
</dbReference>
<accession>K7G2F2</accession>